<comment type="caution">
    <text evidence="1">The sequence shown here is derived from an EMBL/GenBank/DDBJ whole genome shotgun (WGS) entry which is preliminary data.</text>
</comment>
<protein>
    <submittedName>
        <fullName evidence="1">Uncharacterized protein</fullName>
    </submittedName>
</protein>
<accession>A0A5D6VAL5</accession>
<evidence type="ECO:0000313" key="1">
    <source>
        <dbReference type="EMBL" id="TYZ12576.1"/>
    </source>
</evidence>
<proteinExistence type="predicted"/>
<sequence>MDPTRNPAEDPEFDFNAWELRQRAHHAWLAIYQQRCLSAVHTPRPYTRGSARPWAACALPEKSHC</sequence>
<dbReference type="AlphaFoldDB" id="A0A5D6VAL5"/>
<evidence type="ECO:0000313" key="2">
    <source>
        <dbReference type="Proteomes" id="UP000322791"/>
    </source>
</evidence>
<dbReference type="RefSeq" id="WP_149069815.1">
    <property type="nucleotide sequence ID" value="NZ_VTHL01000003.1"/>
</dbReference>
<dbReference type="Proteomes" id="UP000322791">
    <property type="component" value="Unassembled WGS sequence"/>
</dbReference>
<reference evidence="1 2" key="1">
    <citation type="submission" date="2019-08" db="EMBL/GenBank/DDBJ databases">
        <authorList>
            <person name="Seo M.-J."/>
        </authorList>
    </citation>
    <scope>NUCLEOTIDE SEQUENCE [LARGE SCALE GENOMIC DNA]</scope>
    <source>
        <strain evidence="1 2">KIGAM108</strain>
    </source>
</reference>
<name>A0A5D6VAL5_9BACT</name>
<gene>
    <name evidence="1" type="ORF">FY528_04570</name>
</gene>
<organism evidence="1 2">
    <name type="scientific">Hymenobacter lutimineralis</name>
    <dbReference type="NCBI Taxonomy" id="2606448"/>
    <lineage>
        <taxon>Bacteria</taxon>
        <taxon>Pseudomonadati</taxon>
        <taxon>Bacteroidota</taxon>
        <taxon>Cytophagia</taxon>
        <taxon>Cytophagales</taxon>
        <taxon>Hymenobacteraceae</taxon>
        <taxon>Hymenobacter</taxon>
    </lineage>
</organism>
<dbReference type="EMBL" id="VTHL01000003">
    <property type="protein sequence ID" value="TYZ12576.1"/>
    <property type="molecule type" value="Genomic_DNA"/>
</dbReference>
<keyword evidence="2" id="KW-1185">Reference proteome</keyword>